<evidence type="ECO:0000256" key="1">
    <source>
        <dbReference type="ARBA" id="ARBA00006787"/>
    </source>
</evidence>
<feature type="binding site" evidence="5">
    <location>
        <position position="281"/>
    </location>
    <ligand>
        <name>Fe cation</name>
        <dbReference type="ChEBI" id="CHEBI:24875"/>
        <note>catalytic</note>
    </ligand>
</feature>
<feature type="binding site" evidence="5">
    <location>
        <position position="352"/>
    </location>
    <ligand>
        <name>Fe cation</name>
        <dbReference type="ChEBI" id="CHEBI:24875"/>
        <note>catalytic</note>
    </ligand>
</feature>
<dbReference type="GO" id="GO:0046872">
    <property type="term" value="F:metal ion binding"/>
    <property type="evidence" value="ECO:0007669"/>
    <property type="project" value="UniProtKB-KW"/>
</dbReference>
<evidence type="ECO:0000313" key="8">
    <source>
        <dbReference type="Proteomes" id="UP000663834"/>
    </source>
</evidence>
<comment type="similarity">
    <text evidence="1">Belongs to the carotenoid oxygenase family.</text>
</comment>
<dbReference type="AlphaFoldDB" id="A0A815SK47"/>
<comment type="cofactor">
    <cofactor evidence="5">
        <name>Fe(2+)</name>
        <dbReference type="ChEBI" id="CHEBI:29033"/>
    </cofactor>
    <text evidence="5">Binds 1 Fe(2+) ion per subunit.</text>
</comment>
<dbReference type="GO" id="GO:0010436">
    <property type="term" value="F:carotenoid dioxygenase activity"/>
    <property type="evidence" value="ECO:0007669"/>
    <property type="project" value="TreeGrafter"/>
</dbReference>
<keyword evidence="2 5" id="KW-0479">Metal-binding</keyword>
<evidence type="ECO:0000256" key="4">
    <source>
        <dbReference type="ARBA" id="ARBA00023004"/>
    </source>
</evidence>
<evidence type="ECO:0000313" key="6">
    <source>
        <dbReference type="EMBL" id="CAF1492496.1"/>
    </source>
</evidence>
<dbReference type="Proteomes" id="UP000681720">
    <property type="component" value="Unassembled WGS sequence"/>
</dbReference>
<sequence>MTDIDQEKWDNSNLFTSASEVSNEETIAFSGTIPKWLKGTLYRNGLGANDINNDPPTSVNHAFDGFAFIQKYAIDGSSQTVRFRTSFIKSRAYKEAIKRVHLTTRQFGTDPCKSIFARFQAIFPGNDIQTLTDDTHVTVQIVSNELMALTETMIGNIFGSDTLETVGPLTALPYKQLVESEIFTATTIHVMHDDKRSMTVGCASRITPRNSWLDAIFISDENTKNVASTETELDHEKIISVNDRFLLFTSEMSERGKNFNRRSTRIQDRFVLPFEKVSYMHSASLTENFLVLTEIPLHFSRFSVLRTLPSGTAITNMFNWNGDNMSTIFRVINLDTGEQIAQIPGSAFFNFHHINAFGLKMEDTTTILIDICAYDDHRLIDELYLKNYESTIYHLTNKRIEPYAGARTGQGVYPISYANSLVPVQFELPRINPYYIGKSYCCFYAAHSPPDRFIDALIKVDAESKKECAIWELPFTSPSEPVFVPKPHANGDHNSIEDDGVVLSVVLDQKRKQSFLLVLDRSTFTELRRAYVPIHIPLSFHGNFY</sequence>
<gene>
    <name evidence="7" type="ORF">GIL414_LOCUS10325</name>
    <name evidence="6" type="ORF">KQP761_LOCUS14176</name>
</gene>
<dbReference type="PANTHER" id="PTHR10543">
    <property type="entry name" value="BETA-CAROTENE DIOXYGENASE"/>
    <property type="match status" value="1"/>
</dbReference>
<evidence type="ECO:0000256" key="3">
    <source>
        <dbReference type="ARBA" id="ARBA00023002"/>
    </source>
</evidence>
<dbReference type="EMBL" id="CAJOBJ010003686">
    <property type="protein sequence ID" value="CAF3974359.1"/>
    <property type="molecule type" value="Genomic_DNA"/>
</dbReference>
<dbReference type="PANTHER" id="PTHR10543:SF24">
    <property type="entry name" value="CAROTENOID ISOMEROOXYGENASE"/>
    <property type="match status" value="1"/>
</dbReference>
<accession>A0A815SK47</accession>
<feature type="binding site" evidence="5">
    <location>
        <position position="189"/>
    </location>
    <ligand>
        <name>Fe cation</name>
        <dbReference type="ChEBI" id="CHEBI:24875"/>
        <note>catalytic</note>
    </ligand>
</feature>
<dbReference type="Proteomes" id="UP000663834">
    <property type="component" value="Unassembled WGS sequence"/>
</dbReference>
<dbReference type="OrthoDB" id="407010at2759"/>
<dbReference type="InterPro" id="IPR004294">
    <property type="entry name" value="Carotenoid_Oase"/>
</dbReference>
<dbReference type="EMBL" id="CAJNOW010006627">
    <property type="protein sequence ID" value="CAF1492496.1"/>
    <property type="molecule type" value="Genomic_DNA"/>
</dbReference>
<name>A0A815SK47_9BILA</name>
<evidence type="ECO:0000256" key="5">
    <source>
        <dbReference type="PIRSR" id="PIRSR604294-1"/>
    </source>
</evidence>
<proteinExistence type="inferred from homology"/>
<keyword evidence="3" id="KW-0560">Oxidoreductase</keyword>
<keyword evidence="4 5" id="KW-0408">Iron</keyword>
<feature type="binding site" evidence="5">
    <location>
        <position position="541"/>
    </location>
    <ligand>
        <name>Fe cation</name>
        <dbReference type="ChEBI" id="CHEBI:24875"/>
        <note>catalytic</note>
    </ligand>
</feature>
<dbReference type="GO" id="GO:0016121">
    <property type="term" value="P:carotene catabolic process"/>
    <property type="evidence" value="ECO:0007669"/>
    <property type="project" value="TreeGrafter"/>
</dbReference>
<dbReference type="Pfam" id="PF03055">
    <property type="entry name" value="RPE65"/>
    <property type="match status" value="1"/>
</dbReference>
<evidence type="ECO:0000313" key="7">
    <source>
        <dbReference type="EMBL" id="CAF3974359.1"/>
    </source>
</evidence>
<evidence type="ECO:0000256" key="2">
    <source>
        <dbReference type="ARBA" id="ARBA00022723"/>
    </source>
</evidence>
<reference evidence="6" key="1">
    <citation type="submission" date="2021-02" db="EMBL/GenBank/DDBJ databases">
        <authorList>
            <person name="Nowell W R."/>
        </authorList>
    </citation>
    <scope>NUCLEOTIDE SEQUENCE</scope>
</reference>
<protein>
    <submittedName>
        <fullName evidence="6">Uncharacterized protein</fullName>
    </submittedName>
</protein>
<organism evidence="6 8">
    <name type="scientific">Rotaria magnacalcarata</name>
    <dbReference type="NCBI Taxonomy" id="392030"/>
    <lineage>
        <taxon>Eukaryota</taxon>
        <taxon>Metazoa</taxon>
        <taxon>Spiralia</taxon>
        <taxon>Gnathifera</taxon>
        <taxon>Rotifera</taxon>
        <taxon>Eurotatoria</taxon>
        <taxon>Bdelloidea</taxon>
        <taxon>Philodinida</taxon>
        <taxon>Philodinidae</taxon>
        <taxon>Rotaria</taxon>
    </lineage>
</organism>
<comment type="caution">
    <text evidence="6">The sequence shown here is derived from an EMBL/GenBank/DDBJ whole genome shotgun (WGS) entry which is preliminary data.</text>
</comment>